<feature type="compositionally biased region" description="Basic and acidic residues" evidence="6">
    <location>
        <begin position="157"/>
        <end position="175"/>
    </location>
</feature>
<dbReference type="InterPro" id="IPR002549">
    <property type="entry name" value="AI-2E-like"/>
</dbReference>
<protein>
    <submittedName>
        <fullName evidence="8">Pheromone autoinducer 2 transporter</fullName>
    </submittedName>
</protein>
<evidence type="ECO:0000256" key="4">
    <source>
        <dbReference type="ARBA" id="ARBA00022989"/>
    </source>
</evidence>
<keyword evidence="9" id="KW-1185">Reference proteome</keyword>
<feature type="transmembrane region" description="Helical" evidence="7">
    <location>
        <begin position="41"/>
        <end position="61"/>
    </location>
</feature>
<dbReference type="Proteomes" id="UP000323917">
    <property type="component" value="Chromosome"/>
</dbReference>
<sequence>MVNENESELRNSAIIVALVAVTIVILGAFASALVLASEICLILFLGVLFGVFLTRLSRLLARYTPLAYAWSLAAVTIGLVLGAFGLVTLFGVQVNSQIMEAIDYADEGIKELRDLADRYPTIKSVLHSTPFARQLIDDESAEQSREETEKDEDSTSDEQRESDSAKNSSKAKEMEQNAIRNTAQRGIKAVAGIFRSSFGLLVNGLLIFFTGVFLAIDPAMYRDGCVKLFPKQRRERAREIMDQMGETLWQWLLGRFATMAITGGGAGLLLWALGIPMAFTLGIITALLSFVPNIGPAVALVLAVLFALPQGGTTVLYVVVGYIALQLIESYVITPVIQQKQAALPPALLLSVQALMGVVFGFLGTAVASPLLAVAKVGIEEVYIKDFLESSENS</sequence>
<keyword evidence="4 7" id="KW-1133">Transmembrane helix</keyword>
<dbReference type="KEGG" id="bgok:Pr1d_42760"/>
<dbReference type="EMBL" id="CP042913">
    <property type="protein sequence ID" value="QEG36936.1"/>
    <property type="molecule type" value="Genomic_DNA"/>
</dbReference>
<name>A0A5B9QIS8_9BACT</name>
<feature type="transmembrane region" description="Helical" evidence="7">
    <location>
        <begin position="314"/>
        <end position="334"/>
    </location>
</feature>
<feature type="transmembrane region" description="Helical" evidence="7">
    <location>
        <begin position="278"/>
        <end position="308"/>
    </location>
</feature>
<gene>
    <name evidence="8" type="ORF">Pr1d_42760</name>
</gene>
<dbReference type="GO" id="GO:0016020">
    <property type="term" value="C:membrane"/>
    <property type="evidence" value="ECO:0007669"/>
    <property type="project" value="UniProtKB-SubCell"/>
</dbReference>
<dbReference type="PANTHER" id="PTHR21716:SF62">
    <property type="entry name" value="TRANSPORT PROTEIN YDBI-RELATED"/>
    <property type="match status" value="1"/>
</dbReference>
<accession>A0A5B9QIS8</accession>
<evidence type="ECO:0000256" key="2">
    <source>
        <dbReference type="ARBA" id="ARBA00009773"/>
    </source>
</evidence>
<feature type="transmembrane region" description="Helical" evidence="7">
    <location>
        <begin position="198"/>
        <end position="216"/>
    </location>
</feature>
<dbReference type="OrthoDB" id="9793390at2"/>
<dbReference type="RefSeq" id="WP_148075228.1">
    <property type="nucleotide sequence ID" value="NZ_CP042913.1"/>
</dbReference>
<dbReference type="AlphaFoldDB" id="A0A5B9QIS8"/>
<dbReference type="GO" id="GO:0055085">
    <property type="term" value="P:transmembrane transport"/>
    <property type="evidence" value="ECO:0007669"/>
    <property type="project" value="TreeGrafter"/>
</dbReference>
<keyword evidence="5 7" id="KW-0472">Membrane</keyword>
<evidence type="ECO:0000256" key="1">
    <source>
        <dbReference type="ARBA" id="ARBA00004141"/>
    </source>
</evidence>
<proteinExistence type="inferred from homology"/>
<reference evidence="8 9" key="1">
    <citation type="submission" date="2019-08" db="EMBL/GenBank/DDBJ databases">
        <title>Deep-cultivation of Planctomycetes and their phenomic and genomic characterization uncovers novel biology.</title>
        <authorList>
            <person name="Wiegand S."/>
            <person name="Jogler M."/>
            <person name="Boedeker C."/>
            <person name="Pinto D."/>
            <person name="Vollmers J."/>
            <person name="Rivas-Marin E."/>
            <person name="Kohn T."/>
            <person name="Peeters S.H."/>
            <person name="Heuer A."/>
            <person name="Rast P."/>
            <person name="Oberbeckmann S."/>
            <person name="Bunk B."/>
            <person name="Jeske O."/>
            <person name="Meyerdierks A."/>
            <person name="Storesund J.E."/>
            <person name="Kallscheuer N."/>
            <person name="Luecker S."/>
            <person name="Lage O.M."/>
            <person name="Pohl T."/>
            <person name="Merkel B.J."/>
            <person name="Hornburger P."/>
            <person name="Mueller R.-W."/>
            <person name="Bruemmer F."/>
            <person name="Labrenz M."/>
            <person name="Spormann A.M."/>
            <person name="Op den Camp H."/>
            <person name="Overmann J."/>
            <person name="Amann R."/>
            <person name="Jetten M.S.M."/>
            <person name="Mascher T."/>
            <person name="Medema M.H."/>
            <person name="Devos D.P."/>
            <person name="Kaster A.-K."/>
            <person name="Ovreas L."/>
            <person name="Rohde M."/>
            <person name="Galperin M.Y."/>
            <person name="Jogler C."/>
        </authorList>
    </citation>
    <scope>NUCLEOTIDE SEQUENCE [LARGE SCALE GENOMIC DNA]</scope>
    <source>
        <strain evidence="8 9">Pr1d</strain>
    </source>
</reference>
<comment type="subcellular location">
    <subcellularLocation>
        <location evidence="1">Membrane</location>
        <topology evidence="1">Multi-pass membrane protein</topology>
    </subcellularLocation>
</comment>
<feature type="transmembrane region" description="Helical" evidence="7">
    <location>
        <begin position="346"/>
        <end position="368"/>
    </location>
</feature>
<evidence type="ECO:0000256" key="6">
    <source>
        <dbReference type="SAM" id="MobiDB-lite"/>
    </source>
</evidence>
<keyword evidence="3 7" id="KW-0812">Transmembrane</keyword>
<feature type="transmembrane region" description="Helical" evidence="7">
    <location>
        <begin position="12"/>
        <end position="34"/>
    </location>
</feature>
<dbReference type="Pfam" id="PF01594">
    <property type="entry name" value="AI-2E_transport"/>
    <property type="match status" value="1"/>
</dbReference>
<evidence type="ECO:0000256" key="7">
    <source>
        <dbReference type="SAM" id="Phobius"/>
    </source>
</evidence>
<evidence type="ECO:0000313" key="9">
    <source>
        <dbReference type="Proteomes" id="UP000323917"/>
    </source>
</evidence>
<evidence type="ECO:0000313" key="8">
    <source>
        <dbReference type="EMBL" id="QEG36936.1"/>
    </source>
</evidence>
<feature type="transmembrane region" description="Helical" evidence="7">
    <location>
        <begin position="67"/>
        <end position="92"/>
    </location>
</feature>
<organism evidence="8 9">
    <name type="scientific">Bythopirellula goksoeyrii</name>
    <dbReference type="NCBI Taxonomy" id="1400387"/>
    <lineage>
        <taxon>Bacteria</taxon>
        <taxon>Pseudomonadati</taxon>
        <taxon>Planctomycetota</taxon>
        <taxon>Planctomycetia</taxon>
        <taxon>Pirellulales</taxon>
        <taxon>Lacipirellulaceae</taxon>
        <taxon>Bythopirellula</taxon>
    </lineage>
</organism>
<comment type="similarity">
    <text evidence="2">Belongs to the autoinducer-2 exporter (AI-2E) (TC 2.A.86) family.</text>
</comment>
<evidence type="ECO:0000256" key="5">
    <source>
        <dbReference type="ARBA" id="ARBA00023136"/>
    </source>
</evidence>
<feature type="region of interest" description="Disordered" evidence="6">
    <location>
        <begin position="137"/>
        <end position="176"/>
    </location>
</feature>
<evidence type="ECO:0000256" key="3">
    <source>
        <dbReference type="ARBA" id="ARBA00022692"/>
    </source>
</evidence>
<feature type="transmembrane region" description="Helical" evidence="7">
    <location>
        <begin position="248"/>
        <end position="271"/>
    </location>
</feature>
<dbReference type="PANTHER" id="PTHR21716">
    <property type="entry name" value="TRANSMEMBRANE PROTEIN"/>
    <property type="match status" value="1"/>
</dbReference>